<evidence type="ECO:0000256" key="4">
    <source>
        <dbReference type="PROSITE-ProRule" id="PRU00134"/>
    </source>
</evidence>
<dbReference type="Gene3D" id="6.10.140.2220">
    <property type="match status" value="1"/>
</dbReference>
<evidence type="ECO:0000256" key="3">
    <source>
        <dbReference type="ARBA" id="ARBA00022833"/>
    </source>
</evidence>
<feature type="domain" description="MYND-type" evidence="5">
    <location>
        <begin position="231"/>
        <end position="270"/>
    </location>
</feature>
<evidence type="ECO:0000313" key="6">
    <source>
        <dbReference type="EMBL" id="OQR96560.1"/>
    </source>
</evidence>
<evidence type="ECO:0000256" key="2">
    <source>
        <dbReference type="ARBA" id="ARBA00022771"/>
    </source>
</evidence>
<dbReference type="Pfam" id="PF01753">
    <property type="entry name" value="zf-MYND"/>
    <property type="match status" value="1"/>
</dbReference>
<dbReference type="PROSITE" id="PS50865">
    <property type="entry name" value="ZF_MYND_2"/>
    <property type="match status" value="1"/>
</dbReference>
<gene>
    <name evidence="6" type="ORF">THRCLA_07243</name>
</gene>
<keyword evidence="7" id="KW-1185">Reference proteome</keyword>
<evidence type="ECO:0000313" key="7">
    <source>
        <dbReference type="Proteomes" id="UP000243217"/>
    </source>
</evidence>
<keyword evidence="3" id="KW-0862">Zinc</keyword>
<name>A0A1V9ZFF3_9STRA</name>
<reference evidence="6 7" key="1">
    <citation type="journal article" date="2014" name="Genome Biol. Evol.">
        <title>The secreted proteins of Achlya hypogyna and Thraustotheca clavata identify the ancestral oomycete secretome and reveal gene acquisitions by horizontal gene transfer.</title>
        <authorList>
            <person name="Misner I."/>
            <person name="Blouin N."/>
            <person name="Leonard G."/>
            <person name="Richards T.A."/>
            <person name="Lane C.E."/>
        </authorList>
    </citation>
    <scope>NUCLEOTIDE SEQUENCE [LARGE SCALE GENOMIC DNA]</scope>
    <source>
        <strain evidence="6 7">ATCC 34112</strain>
    </source>
</reference>
<organism evidence="6 7">
    <name type="scientific">Thraustotheca clavata</name>
    <dbReference type="NCBI Taxonomy" id="74557"/>
    <lineage>
        <taxon>Eukaryota</taxon>
        <taxon>Sar</taxon>
        <taxon>Stramenopiles</taxon>
        <taxon>Oomycota</taxon>
        <taxon>Saprolegniomycetes</taxon>
        <taxon>Saprolegniales</taxon>
        <taxon>Achlyaceae</taxon>
        <taxon>Thraustotheca</taxon>
    </lineage>
</organism>
<evidence type="ECO:0000256" key="1">
    <source>
        <dbReference type="ARBA" id="ARBA00022723"/>
    </source>
</evidence>
<keyword evidence="2 4" id="KW-0863">Zinc-finger</keyword>
<accession>A0A1V9ZFF3</accession>
<evidence type="ECO:0000259" key="5">
    <source>
        <dbReference type="PROSITE" id="PS50865"/>
    </source>
</evidence>
<keyword evidence="1" id="KW-0479">Metal-binding</keyword>
<dbReference type="Proteomes" id="UP000243217">
    <property type="component" value="Unassembled WGS sequence"/>
</dbReference>
<comment type="caution">
    <text evidence="6">The sequence shown here is derived from an EMBL/GenBank/DDBJ whole genome shotgun (WGS) entry which is preliminary data.</text>
</comment>
<dbReference type="InterPro" id="IPR002893">
    <property type="entry name" value="Znf_MYND"/>
</dbReference>
<protein>
    <recommendedName>
        <fullName evidence="5">MYND-type domain-containing protein</fullName>
    </recommendedName>
</protein>
<dbReference type="OrthoDB" id="58802at2759"/>
<dbReference type="EMBL" id="JNBS01001963">
    <property type="protein sequence ID" value="OQR96560.1"/>
    <property type="molecule type" value="Genomic_DNA"/>
</dbReference>
<dbReference type="STRING" id="74557.A0A1V9ZFF3"/>
<dbReference type="SUPFAM" id="SSF144232">
    <property type="entry name" value="HIT/MYND zinc finger-like"/>
    <property type="match status" value="1"/>
</dbReference>
<dbReference type="GO" id="GO:0008270">
    <property type="term" value="F:zinc ion binding"/>
    <property type="evidence" value="ECO:0007669"/>
    <property type="project" value="UniProtKB-KW"/>
</dbReference>
<sequence>MTDDRLRNALMEMGVHMRYDYAWTSNEFGSKVDRLTGCCLRFLYLAQRASEADLHVRWLTEASTPYPTLEAALEEASKCLQMPFSTENAEDAQVIFAYLGPHLMGHVATTVAVEPNALYFFLIGDASCLAPCTGEEERLRGLSAFGLGQELQEHMEAHGYHAIRHHIVEYQESQYTQTLSAVMDSFSVPKSNLMIHTEKWVMYAPKSQEYNEAIDEEDNAYWREQAKGKMCDHCHESPPKLMRCVRCQNAYYCSKTCQKLAWKAIHKAECVSKS</sequence>
<proteinExistence type="predicted"/>
<dbReference type="PROSITE" id="PS01360">
    <property type="entry name" value="ZF_MYND_1"/>
    <property type="match status" value="1"/>
</dbReference>
<dbReference type="AlphaFoldDB" id="A0A1V9ZFF3"/>